<evidence type="ECO:0000313" key="1">
    <source>
        <dbReference type="EMBL" id="GAM76884.1"/>
    </source>
</evidence>
<name>A0A0B8QRI6_9VIBR</name>
<dbReference type="STRING" id="1481914.JCM19241_5780"/>
<dbReference type="Proteomes" id="UP000031666">
    <property type="component" value="Unassembled WGS sequence"/>
</dbReference>
<gene>
    <name evidence="1" type="ORF">JCM19241_5780</name>
</gene>
<sequence>MQHITASFNTNADANESGPHLATVRLDLLGAEIRNTLIDDFVDAWREDVGELATPISMVFKQPTMGQAAEPLRSECSTMICVS</sequence>
<evidence type="ECO:0000313" key="2">
    <source>
        <dbReference type="Proteomes" id="UP000031666"/>
    </source>
</evidence>
<dbReference type="EMBL" id="BBSC01000007">
    <property type="protein sequence ID" value="GAM76884.1"/>
    <property type="molecule type" value="Genomic_DNA"/>
</dbReference>
<reference evidence="1 2" key="2">
    <citation type="submission" date="2015-01" db="EMBL/GenBank/DDBJ databases">
        <authorList>
            <consortium name="NBRP consortium"/>
            <person name="Sawabe T."/>
            <person name="Meirelles P."/>
            <person name="Feng G."/>
            <person name="Sayaka M."/>
            <person name="Hattori M."/>
            <person name="Ohkuma M."/>
        </authorList>
    </citation>
    <scope>NUCLEOTIDE SEQUENCE [LARGE SCALE GENOMIC DNA]</scope>
    <source>
        <strain evidence="2">JCM 19241</strain>
    </source>
</reference>
<protein>
    <submittedName>
        <fullName evidence="1">Cation/multidrug efflux pump</fullName>
    </submittedName>
</protein>
<accession>A0A0B8QRI6</accession>
<proteinExistence type="predicted"/>
<organism evidence="1 2">
    <name type="scientific">Vibrio ishigakensis</name>
    <dbReference type="NCBI Taxonomy" id="1481914"/>
    <lineage>
        <taxon>Bacteria</taxon>
        <taxon>Pseudomonadati</taxon>
        <taxon>Pseudomonadota</taxon>
        <taxon>Gammaproteobacteria</taxon>
        <taxon>Vibrionales</taxon>
        <taxon>Vibrionaceae</taxon>
        <taxon>Vibrio</taxon>
    </lineage>
</organism>
<dbReference type="AlphaFoldDB" id="A0A0B8QRI6"/>
<reference evidence="1 2" key="1">
    <citation type="submission" date="2015-01" db="EMBL/GenBank/DDBJ databases">
        <title>Vibrio sp. C94 JCM 19241 whole genome shotgun sequence.</title>
        <authorList>
            <person name="Sawabe T."/>
            <person name="Meirelles P."/>
            <person name="Feng G."/>
            <person name="Sayaka M."/>
            <person name="Hattori M."/>
            <person name="Ohkuma M."/>
        </authorList>
    </citation>
    <scope>NUCLEOTIDE SEQUENCE [LARGE SCALE GENOMIC DNA]</scope>
    <source>
        <strain evidence="2">JCM 19241</strain>
    </source>
</reference>
<comment type="caution">
    <text evidence="1">The sequence shown here is derived from an EMBL/GenBank/DDBJ whole genome shotgun (WGS) entry which is preliminary data.</text>
</comment>